<dbReference type="InterPro" id="IPR036291">
    <property type="entry name" value="NAD(P)-bd_dom_sf"/>
</dbReference>
<protein>
    <submittedName>
        <fullName evidence="2">NAD-dependent epimerase/dehydratase family protein</fullName>
    </submittedName>
</protein>
<dbReference type="EMBL" id="JAXLPB010000015">
    <property type="protein sequence ID" value="MDY8111182.1"/>
    <property type="molecule type" value="Genomic_DNA"/>
</dbReference>
<name>A0ABU5I713_9HYPH</name>
<evidence type="ECO:0000259" key="1">
    <source>
        <dbReference type="Pfam" id="PF01370"/>
    </source>
</evidence>
<proteinExistence type="predicted"/>
<dbReference type="SUPFAM" id="SSF51735">
    <property type="entry name" value="NAD(P)-binding Rossmann-fold domains"/>
    <property type="match status" value="1"/>
</dbReference>
<evidence type="ECO:0000313" key="2">
    <source>
        <dbReference type="EMBL" id="MDY8111182.1"/>
    </source>
</evidence>
<organism evidence="2 3">
    <name type="scientific">Fulvimarina uroteuthidis</name>
    <dbReference type="NCBI Taxonomy" id="3098149"/>
    <lineage>
        <taxon>Bacteria</taxon>
        <taxon>Pseudomonadati</taxon>
        <taxon>Pseudomonadota</taxon>
        <taxon>Alphaproteobacteria</taxon>
        <taxon>Hyphomicrobiales</taxon>
        <taxon>Aurantimonadaceae</taxon>
        <taxon>Fulvimarina</taxon>
    </lineage>
</organism>
<dbReference type="InterPro" id="IPR001509">
    <property type="entry name" value="Epimerase_deHydtase"/>
</dbReference>
<gene>
    <name evidence="2" type="ORF">U0C82_18870</name>
</gene>
<dbReference type="Gene3D" id="3.40.50.720">
    <property type="entry name" value="NAD(P)-binding Rossmann-like Domain"/>
    <property type="match status" value="1"/>
</dbReference>
<sequence>MRIIVSGASGFVGRHLMPRLAALGHQAVPLARRDAASNAAQKGRLHAPADLASLDPDGLTGERGFDVALHLAALNPDRRDRASSEPGTLLRANRDGTRAFARAAANAGVRHFIYLSTANVHGPQPTAIREDSPVQPASAYARSKAEGEDAARAVTQATGMGLTILRPAPVYGAGGRGMVAALQRLAQTAAPIPMPTGLRPRSVVSVASLVAAILAVIEREGADGAAYLVADETPHTPREIVAGIRRGLGRRPLIVPVPAWAVTLATKPLGLAKTLENFQKPFVLDWQRLAADTTWRPEGDTIAAMLRDAGDRTGH</sequence>
<accession>A0ABU5I713</accession>
<reference evidence="2 3" key="1">
    <citation type="submission" date="2023-12" db="EMBL/GenBank/DDBJ databases">
        <title>Description of Novel Strain Fulvimarina sp. 2208YS6-2-32 isolated from Uroteuthis (Photololigo) edulis.</title>
        <authorList>
            <person name="Park J.-S."/>
        </authorList>
    </citation>
    <scope>NUCLEOTIDE SEQUENCE [LARGE SCALE GENOMIC DNA]</scope>
    <source>
        <strain evidence="2 3">2208YS6-2-32</strain>
    </source>
</reference>
<dbReference type="Proteomes" id="UP001294412">
    <property type="component" value="Unassembled WGS sequence"/>
</dbReference>
<dbReference type="PANTHER" id="PTHR43245:SF58">
    <property type="entry name" value="BLL5923 PROTEIN"/>
    <property type="match status" value="1"/>
</dbReference>
<dbReference type="Pfam" id="PF01370">
    <property type="entry name" value="Epimerase"/>
    <property type="match status" value="1"/>
</dbReference>
<dbReference type="InterPro" id="IPR050177">
    <property type="entry name" value="Lipid_A_modif_metabolic_enz"/>
</dbReference>
<dbReference type="PANTHER" id="PTHR43245">
    <property type="entry name" value="BIFUNCTIONAL POLYMYXIN RESISTANCE PROTEIN ARNA"/>
    <property type="match status" value="1"/>
</dbReference>
<feature type="domain" description="NAD-dependent epimerase/dehydratase" evidence="1">
    <location>
        <begin position="3"/>
        <end position="229"/>
    </location>
</feature>
<evidence type="ECO:0000313" key="3">
    <source>
        <dbReference type="Proteomes" id="UP001294412"/>
    </source>
</evidence>
<keyword evidence="3" id="KW-1185">Reference proteome</keyword>
<comment type="caution">
    <text evidence="2">The sequence shown here is derived from an EMBL/GenBank/DDBJ whole genome shotgun (WGS) entry which is preliminary data.</text>
</comment>
<dbReference type="RefSeq" id="WP_322189387.1">
    <property type="nucleotide sequence ID" value="NZ_JAXLPB010000015.1"/>
</dbReference>